<dbReference type="InterPro" id="IPR015590">
    <property type="entry name" value="Aldehyde_DH_dom"/>
</dbReference>
<organism evidence="4">
    <name type="scientific">Fervidicoccus fontis</name>
    <dbReference type="NCBI Taxonomy" id="683846"/>
    <lineage>
        <taxon>Archaea</taxon>
        <taxon>Thermoproteota</taxon>
        <taxon>Thermoprotei</taxon>
        <taxon>Fervidicoccales</taxon>
        <taxon>Fervidicoccaceae</taxon>
        <taxon>Fervidicoccus</taxon>
    </lineage>
</organism>
<accession>A0A7J3ZKG1</accession>
<evidence type="ECO:0000259" key="3">
    <source>
        <dbReference type="Pfam" id="PF00171"/>
    </source>
</evidence>
<dbReference type="InterPro" id="IPR051020">
    <property type="entry name" value="ALDH-related_metabolic_enz"/>
</dbReference>
<sequence>MGELKSSFRLESDIFADTFTVGSDGLPEFKAYLPGEWVEGERGKIDDRTPIDESVLAKVNVLSERQALKGLETLYAKGRWEARNTPGERRLIILEKAAELLARYIDELTEALVYDAGKTYEMARGEVKASIDRLEKAMLDLRRFSGDYIPGDWDSHTIETEGLIRREPYGVVACIMPFNYPLYDTVMKVVASFIAGNAVVLKPSLLDPIPPILFTRILLEAGLPRNAIMLALMDGPDFGRILPDRRIGAVLLTGSSETGRRVLATAGIKSYLLELGGGDPAIVLRDADLNEAAENIVKGIISYSGQRCDAIKIVLAERPIYDELKRLLIEELKKQARVGDPRDKNNTVGPLIARKPVDEMEYAIKDAIEKGGKVLYGGRRLGPTYIEPTLIEISRDRVKELYAFQKEVFAPLALLVEVESLDEAIDIANSRPYGLDAAIFSKNIEWIRRAARYLEVGAVYVNMFPRHGIGYYPYGGRKDSGIGVEGIGYSIEHVSAYKSIIFNYKGARVWEYTI</sequence>
<reference evidence="4" key="1">
    <citation type="journal article" date="2020" name="mSystems">
        <title>Genome- and Community-Level Interaction Insights into Carbon Utilization and Element Cycling Functions of Hydrothermarchaeota in Hydrothermal Sediment.</title>
        <authorList>
            <person name="Zhou Z."/>
            <person name="Liu Y."/>
            <person name="Xu W."/>
            <person name="Pan J."/>
            <person name="Luo Z.H."/>
            <person name="Li M."/>
        </authorList>
    </citation>
    <scope>NUCLEOTIDE SEQUENCE [LARGE SCALE GENOMIC DNA]</scope>
    <source>
        <strain evidence="4">SpSt-1116</strain>
    </source>
</reference>
<comment type="similarity">
    <text evidence="1">Belongs to the aldehyde dehydrogenase family.</text>
</comment>
<dbReference type="PANTHER" id="PTHR42991:SF1">
    <property type="entry name" value="ALDEHYDE DEHYDROGENASE"/>
    <property type="match status" value="1"/>
</dbReference>
<comment type="caution">
    <text evidence="4">The sequence shown here is derived from an EMBL/GenBank/DDBJ whole genome shotgun (WGS) entry which is preliminary data.</text>
</comment>
<evidence type="ECO:0000256" key="1">
    <source>
        <dbReference type="ARBA" id="ARBA00009986"/>
    </source>
</evidence>
<dbReference type="InterPro" id="IPR016161">
    <property type="entry name" value="Ald_DH/histidinol_DH"/>
</dbReference>
<dbReference type="AlphaFoldDB" id="A0A7J3ZKG1"/>
<gene>
    <name evidence="4" type="ORF">ENM78_04035</name>
</gene>
<evidence type="ECO:0000256" key="2">
    <source>
        <dbReference type="ARBA" id="ARBA00023002"/>
    </source>
</evidence>
<protein>
    <submittedName>
        <fullName evidence="4">Aldehyde dehydrogenase family protein</fullName>
    </submittedName>
</protein>
<dbReference type="Gene3D" id="3.40.309.10">
    <property type="entry name" value="Aldehyde Dehydrogenase, Chain A, domain 2"/>
    <property type="match status" value="1"/>
</dbReference>
<evidence type="ECO:0000313" key="4">
    <source>
        <dbReference type="EMBL" id="HHQ80606.1"/>
    </source>
</evidence>
<dbReference type="InterPro" id="IPR016163">
    <property type="entry name" value="Ald_DH_C"/>
</dbReference>
<dbReference type="EMBL" id="DRZC01000057">
    <property type="protein sequence ID" value="HHQ80606.1"/>
    <property type="molecule type" value="Genomic_DNA"/>
</dbReference>
<proteinExistence type="inferred from homology"/>
<keyword evidence="2" id="KW-0560">Oxidoreductase</keyword>
<name>A0A7J3ZKG1_9CREN</name>
<dbReference type="InterPro" id="IPR016162">
    <property type="entry name" value="Ald_DH_N"/>
</dbReference>
<dbReference type="GO" id="GO:0008911">
    <property type="term" value="F:lactaldehyde dehydrogenase (NAD+) activity"/>
    <property type="evidence" value="ECO:0007669"/>
    <property type="project" value="TreeGrafter"/>
</dbReference>
<feature type="domain" description="Aldehyde dehydrogenase" evidence="3">
    <location>
        <begin position="37"/>
        <end position="500"/>
    </location>
</feature>
<dbReference type="Pfam" id="PF00171">
    <property type="entry name" value="Aldedh"/>
    <property type="match status" value="1"/>
</dbReference>
<dbReference type="PANTHER" id="PTHR42991">
    <property type="entry name" value="ALDEHYDE DEHYDROGENASE"/>
    <property type="match status" value="1"/>
</dbReference>
<dbReference type="Gene3D" id="3.40.605.10">
    <property type="entry name" value="Aldehyde Dehydrogenase, Chain A, domain 1"/>
    <property type="match status" value="1"/>
</dbReference>
<dbReference type="SUPFAM" id="SSF53720">
    <property type="entry name" value="ALDH-like"/>
    <property type="match status" value="1"/>
</dbReference>